<dbReference type="STRING" id="1121357.SAMN05661109_02093"/>
<accession>A0A1H9V6B8</accession>
<sequence length="41" mass="4423">MARDERRMVSTNPKDLCAAVICIALRSVTGLPALVGPKKKL</sequence>
<name>A0A1H9V6B8_9CORY</name>
<gene>
    <name evidence="1" type="ORF">SAMN05661109_02093</name>
</gene>
<dbReference type="Proteomes" id="UP000198929">
    <property type="component" value="Unassembled WGS sequence"/>
</dbReference>
<keyword evidence="2" id="KW-1185">Reference proteome</keyword>
<protein>
    <submittedName>
        <fullName evidence="1">Uncharacterized protein</fullName>
    </submittedName>
</protein>
<evidence type="ECO:0000313" key="2">
    <source>
        <dbReference type="Proteomes" id="UP000198929"/>
    </source>
</evidence>
<dbReference type="EMBL" id="FOGQ01000010">
    <property type="protein sequence ID" value="SES17255.1"/>
    <property type="molecule type" value="Genomic_DNA"/>
</dbReference>
<dbReference type="AlphaFoldDB" id="A0A1H9V6B8"/>
<evidence type="ECO:0000313" key="1">
    <source>
        <dbReference type="EMBL" id="SES17255.1"/>
    </source>
</evidence>
<organism evidence="1 2">
    <name type="scientific">Corynebacterium cystitidis DSM 20524</name>
    <dbReference type="NCBI Taxonomy" id="1121357"/>
    <lineage>
        <taxon>Bacteria</taxon>
        <taxon>Bacillati</taxon>
        <taxon>Actinomycetota</taxon>
        <taxon>Actinomycetes</taxon>
        <taxon>Mycobacteriales</taxon>
        <taxon>Corynebacteriaceae</taxon>
        <taxon>Corynebacterium</taxon>
    </lineage>
</organism>
<proteinExistence type="predicted"/>
<reference evidence="2" key="1">
    <citation type="submission" date="2016-10" db="EMBL/GenBank/DDBJ databases">
        <authorList>
            <person name="Varghese N."/>
            <person name="Submissions S."/>
        </authorList>
    </citation>
    <scope>NUCLEOTIDE SEQUENCE [LARGE SCALE GENOMIC DNA]</scope>
    <source>
        <strain evidence="2">DSM 20524</strain>
    </source>
</reference>